<dbReference type="InterPro" id="IPR025443">
    <property type="entry name" value="DUF4307"/>
</dbReference>
<keyword evidence="1" id="KW-1133">Transmembrane helix</keyword>
<name>A0ABV9TF42_9MICC</name>
<reference evidence="3" key="1">
    <citation type="journal article" date="2019" name="Int. J. Syst. Evol. Microbiol.">
        <title>The Global Catalogue of Microorganisms (GCM) 10K type strain sequencing project: providing services to taxonomists for standard genome sequencing and annotation.</title>
        <authorList>
            <consortium name="The Broad Institute Genomics Platform"/>
            <consortium name="The Broad Institute Genome Sequencing Center for Infectious Disease"/>
            <person name="Wu L."/>
            <person name="Ma J."/>
        </authorList>
    </citation>
    <scope>NUCLEOTIDE SEQUENCE [LARGE SCALE GENOMIC DNA]</scope>
    <source>
        <strain evidence="3">CGMCC 4.6946</strain>
    </source>
</reference>
<evidence type="ECO:0000256" key="1">
    <source>
        <dbReference type="SAM" id="Phobius"/>
    </source>
</evidence>
<proteinExistence type="predicted"/>
<evidence type="ECO:0000313" key="2">
    <source>
        <dbReference type="EMBL" id="MFC4902194.1"/>
    </source>
</evidence>
<gene>
    <name evidence="2" type="ORF">ACFPCS_01270</name>
</gene>
<keyword evidence="1" id="KW-0812">Transmembrane</keyword>
<protein>
    <submittedName>
        <fullName evidence="2">DUF4307 domain-containing protein</fullName>
    </submittedName>
</protein>
<sequence length="153" mass="16210">MPRPEAAVSTDSPALLRDRYGRPARARRLGPRGWLGLLVLATLLAAVFIVWVVTARGAAPTFKDIGFQVVSEARVTADFDLTKRPGDVVTCAVSALNEEYAVVGWAEVTVGAVPEEQLGDGGTSTHRASVRTTNLATTAVVDSCWVEDGTDVS</sequence>
<dbReference type="EMBL" id="JBHSIW010000002">
    <property type="protein sequence ID" value="MFC4902194.1"/>
    <property type="molecule type" value="Genomic_DNA"/>
</dbReference>
<dbReference type="Pfam" id="PF14155">
    <property type="entry name" value="DUF4307"/>
    <property type="match status" value="1"/>
</dbReference>
<feature type="transmembrane region" description="Helical" evidence="1">
    <location>
        <begin position="34"/>
        <end position="53"/>
    </location>
</feature>
<organism evidence="2 3">
    <name type="scientific">Kocuria oceani</name>
    <dbReference type="NCBI Taxonomy" id="988827"/>
    <lineage>
        <taxon>Bacteria</taxon>
        <taxon>Bacillati</taxon>
        <taxon>Actinomycetota</taxon>
        <taxon>Actinomycetes</taxon>
        <taxon>Micrococcales</taxon>
        <taxon>Micrococcaceae</taxon>
        <taxon>Kocuria</taxon>
    </lineage>
</organism>
<keyword evidence="3" id="KW-1185">Reference proteome</keyword>
<keyword evidence="1" id="KW-0472">Membrane</keyword>
<dbReference type="RefSeq" id="WP_277551514.1">
    <property type="nucleotide sequence ID" value="NZ_JARAMH010000009.1"/>
</dbReference>
<accession>A0ABV9TF42</accession>
<evidence type="ECO:0000313" key="3">
    <source>
        <dbReference type="Proteomes" id="UP001595797"/>
    </source>
</evidence>
<dbReference type="Proteomes" id="UP001595797">
    <property type="component" value="Unassembled WGS sequence"/>
</dbReference>
<comment type="caution">
    <text evidence="2">The sequence shown here is derived from an EMBL/GenBank/DDBJ whole genome shotgun (WGS) entry which is preliminary data.</text>
</comment>